<dbReference type="KEGG" id="jda:BW727_100862"/>
<dbReference type="STRING" id="708126.BW727_100862"/>
<keyword evidence="1" id="KW-0812">Transmembrane</keyword>
<keyword evidence="3" id="KW-1185">Reference proteome</keyword>
<dbReference type="Proteomes" id="UP000188993">
    <property type="component" value="Chromosome"/>
</dbReference>
<keyword evidence="1" id="KW-0472">Membrane</keyword>
<protein>
    <submittedName>
        <fullName evidence="2">Uncharacterized protein</fullName>
    </submittedName>
</protein>
<evidence type="ECO:0000313" key="2">
    <source>
        <dbReference type="EMBL" id="AQS53255.1"/>
    </source>
</evidence>
<organism evidence="2 3">
    <name type="scientific">Jeotgalibaca dankookensis</name>
    <dbReference type="NCBI Taxonomy" id="708126"/>
    <lineage>
        <taxon>Bacteria</taxon>
        <taxon>Bacillati</taxon>
        <taxon>Bacillota</taxon>
        <taxon>Bacilli</taxon>
        <taxon>Lactobacillales</taxon>
        <taxon>Carnobacteriaceae</taxon>
        <taxon>Jeotgalibaca</taxon>
    </lineage>
</organism>
<accession>A0A1S6INW7</accession>
<evidence type="ECO:0000256" key="1">
    <source>
        <dbReference type="SAM" id="Phobius"/>
    </source>
</evidence>
<keyword evidence="1" id="KW-1133">Transmembrane helix</keyword>
<gene>
    <name evidence="2" type="ORF">BW727_100862</name>
</gene>
<sequence length="64" mass="7746">MMKQIMWERKLIFILLVILLILELLFACSGFKMRKDNKLLGWGYFIFGLLLVLFILYLIFFKLL</sequence>
<evidence type="ECO:0000313" key="3">
    <source>
        <dbReference type="Proteomes" id="UP000188993"/>
    </source>
</evidence>
<name>A0A1S6INW7_9LACT</name>
<dbReference type="EMBL" id="CP019728">
    <property type="protein sequence ID" value="AQS53255.1"/>
    <property type="molecule type" value="Genomic_DNA"/>
</dbReference>
<feature type="transmembrane region" description="Helical" evidence="1">
    <location>
        <begin position="43"/>
        <end position="61"/>
    </location>
</feature>
<reference evidence="2 3" key="1">
    <citation type="journal article" date="2014" name="Int. J. Syst. Evol. Microbiol.">
        <title>Jeotgalibaca dankookensis gen. nov., sp. nov., a member of the family Carnobacteriaceae, isolated from seujeot (Korean traditional food).</title>
        <authorList>
            <person name="Lee D.G."/>
            <person name="Trujillo M.E."/>
            <person name="Kang H."/>
            <person name="Ahn T.Y."/>
        </authorList>
    </citation>
    <scope>NUCLEOTIDE SEQUENCE [LARGE SCALE GENOMIC DNA]</scope>
    <source>
        <strain evidence="2 3">EX-07</strain>
    </source>
</reference>
<dbReference type="AlphaFoldDB" id="A0A1S6INW7"/>
<proteinExistence type="predicted"/>